<dbReference type="Pfam" id="PF00664">
    <property type="entry name" value="ABC_membrane"/>
    <property type="match status" value="1"/>
</dbReference>
<keyword evidence="4 5" id="KW-0472">Membrane</keyword>
<sequence>MANLRKALYSVVLCNKVAWFEKPENNVGSLTSRVINDTSIVKTIISNWMSVIVQCISSILIATVVIMVINWRMGLAKSAKGFAGDSAAIHRKVVALASESAANIRTIASFCHEEHSNDDKRVSKMASDRTRFPPLTVPSITELWTLIPSVISAINVLTPAFETLDCKTKIEPEKPKDSARERIKGKIEFENVKFNYPLRPEVTVLDNFSLRIEPGTKVALVGPSGAGKSSVLAILLVFYVPLEGRVLIDDKNIK</sequence>
<dbReference type="GO" id="GO:0005524">
    <property type="term" value="F:ATP binding"/>
    <property type="evidence" value="ECO:0007669"/>
    <property type="project" value="InterPro"/>
</dbReference>
<dbReference type="InterPro" id="IPR039421">
    <property type="entry name" value="Type_1_exporter"/>
</dbReference>
<protein>
    <recommendedName>
        <fullName evidence="6">ABC transmembrane type-1 domain-containing protein</fullName>
    </recommendedName>
</protein>
<dbReference type="InterPro" id="IPR036640">
    <property type="entry name" value="ABC1_TM_sf"/>
</dbReference>
<dbReference type="Proteomes" id="UP000436088">
    <property type="component" value="Unassembled WGS sequence"/>
</dbReference>
<name>A0A6A2X1G3_HIBSY</name>
<dbReference type="PROSITE" id="PS50929">
    <property type="entry name" value="ABC_TM1F"/>
    <property type="match status" value="1"/>
</dbReference>
<reference evidence="7" key="1">
    <citation type="submission" date="2019-09" db="EMBL/GenBank/DDBJ databases">
        <title>Draft genome information of white flower Hibiscus syriacus.</title>
        <authorList>
            <person name="Kim Y.-M."/>
        </authorList>
    </citation>
    <scope>NUCLEOTIDE SEQUENCE [LARGE SCALE GENOMIC DNA]</scope>
    <source>
        <strain evidence="7">YM2019G1</strain>
    </source>
</reference>
<dbReference type="InterPro" id="IPR011527">
    <property type="entry name" value="ABC1_TM_dom"/>
</dbReference>
<dbReference type="InterPro" id="IPR003439">
    <property type="entry name" value="ABC_transporter-like_ATP-bd"/>
</dbReference>
<comment type="subcellular location">
    <subcellularLocation>
        <location evidence="1">Membrane</location>
        <topology evidence="1">Multi-pass membrane protein</topology>
    </subcellularLocation>
</comment>
<dbReference type="PANTHER" id="PTHR43394:SF1">
    <property type="entry name" value="ATP-BINDING CASSETTE SUB-FAMILY B MEMBER 10, MITOCHONDRIAL"/>
    <property type="match status" value="1"/>
</dbReference>
<dbReference type="GO" id="GO:0090374">
    <property type="term" value="P:oligopeptide export from mitochondrion"/>
    <property type="evidence" value="ECO:0007669"/>
    <property type="project" value="TreeGrafter"/>
</dbReference>
<dbReference type="Pfam" id="PF00005">
    <property type="entry name" value="ABC_tran"/>
    <property type="match status" value="1"/>
</dbReference>
<feature type="domain" description="ABC transmembrane type-1" evidence="6">
    <location>
        <begin position="1"/>
        <end position="115"/>
    </location>
</feature>
<dbReference type="PANTHER" id="PTHR43394">
    <property type="entry name" value="ATP-DEPENDENT PERMEASE MDL1, MITOCHONDRIAL"/>
    <property type="match status" value="1"/>
</dbReference>
<gene>
    <name evidence="7" type="ORF">F3Y22_tig00112343pilonHSYRG00083</name>
</gene>
<dbReference type="GO" id="GO:0015421">
    <property type="term" value="F:ABC-type oligopeptide transporter activity"/>
    <property type="evidence" value="ECO:0007669"/>
    <property type="project" value="TreeGrafter"/>
</dbReference>
<organism evidence="7 8">
    <name type="scientific">Hibiscus syriacus</name>
    <name type="common">Rose of Sharon</name>
    <dbReference type="NCBI Taxonomy" id="106335"/>
    <lineage>
        <taxon>Eukaryota</taxon>
        <taxon>Viridiplantae</taxon>
        <taxon>Streptophyta</taxon>
        <taxon>Embryophyta</taxon>
        <taxon>Tracheophyta</taxon>
        <taxon>Spermatophyta</taxon>
        <taxon>Magnoliopsida</taxon>
        <taxon>eudicotyledons</taxon>
        <taxon>Gunneridae</taxon>
        <taxon>Pentapetalae</taxon>
        <taxon>rosids</taxon>
        <taxon>malvids</taxon>
        <taxon>Malvales</taxon>
        <taxon>Malvaceae</taxon>
        <taxon>Malvoideae</taxon>
        <taxon>Hibiscus</taxon>
    </lineage>
</organism>
<keyword evidence="8" id="KW-1185">Reference proteome</keyword>
<evidence type="ECO:0000313" key="7">
    <source>
        <dbReference type="EMBL" id="KAE8668288.1"/>
    </source>
</evidence>
<evidence type="ECO:0000256" key="5">
    <source>
        <dbReference type="SAM" id="Phobius"/>
    </source>
</evidence>
<feature type="transmembrane region" description="Helical" evidence="5">
    <location>
        <begin position="51"/>
        <end position="71"/>
    </location>
</feature>
<dbReference type="GO" id="GO:0016887">
    <property type="term" value="F:ATP hydrolysis activity"/>
    <property type="evidence" value="ECO:0007669"/>
    <property type="project" value="InterPro"/>
</dbReference>
<evidence type="ECO:0000259" key="6">
    <source>
        <dbReference type="PROSITE" id="PS50929"/>
    </source>
</evidence>
<evidence type="ECO:0000256" key="2">
    <source>
        <dbReference type="ARBA" id="ARBA00022692"/>
    </source>
</evidence>
<keyword evidence="2 5" id="KW-0812">Transmembrane</keyword>
<dbReference type="SUPFAM" id="SSF52540">
    <property type="entry name" value="P-loop containing nucleoside triphosphate hydrolases"/>
    <property type="match status" value="1"/>
</dbReference>
<proteinExistence type="predicted"/>
<evidence type="ECO:0000256" key="4">
    <source>
        <dbReference type="ARBA" id="ARBA00023136"/>
    </source>
</evidence>
<evidence type="ECO:0000256" key="1">
    <source>
        <dbReference type="ARBA" id="ARBA00004141"/>
    </source>
</evidence>
<dbReference type="SUPFAM" id="SSF90123">
    <property type="entry name" value="ABC transporter transmembrane region"/>
    <property type="match status" value="1"/>
</dbReference>
<dbReference type="Gene3D" id="1.20.1560.10">
    <property type="entry name" value="ABC transporter type 1, transmembrane domain"/>
    <property type="match status" value="2"/>
</dbReference>
<dbReference type="Gene3D" id="3.40.50.300">
    <property type="entry name" value="P-loop containing nucleotide triphosphate hydrolases"/>
    <property type="match status" value="1"/>
</dbReference>
<evidence type="ECO:0000313" key="8">
    <source>
        <dbReference type="Proteomes" id="UP000436088"/>
    </source>
</evidence>
<dbReference type="InterPro" id="IPR027417">
    <property type="entry name" value="P-loop_NTPase"/>
</dbReference>
<comment type="caution">
    <text evidence="7">The sequence shown here is derived from an EMBL/GenBank/DDBJ whole genome shotgun (WGS) entry which is preliminary data.</text>
</comment>
<keyword evidence="3 5" id="KW-1133">Transmembrane helix</keyword>
<evidence type="ECO:0000256" key="3">
    <source>
        <dbReference type="ARBA" id="ARBA00022989"/>
    </source>
</evidence>
<dbReference type="GO" id="GO:0005743">
    <property type="term" value="C:mitochondrial inner membrane"/>
    <property type="evidence" value="ECO:0007669"/>
    <property type="project" value="TreeGrafter"/>
</dbReference>
<accession>A0A6A2X1G3</accession>
<dbReference type="AlphaFoldDB" id="A0A6A2X1G3"/>
<dbReference type="EMBL" id="VEPZ02001555">
    <property type="protein sequence ID" value="KAE8668288.1"/>
    <property type="molecule type" value="Genomic_DNA"/>
</dbReference>